<evidence type="ECO:0000256" key="1">
    <source>
        <dbReference type="SAM" id="Coils"/>
    </source>
</evidence>
<name>A0A1S8X417_OPIVI</name>
<feature type="compositionally biased region" description="Low complexity" evidence="2">
    <location>
        <begin position="376"/>
        <end position="385"/>
    </location>
</feature>
<feature type="region of interest" description="Disordered" evidence="2">
    <location>
        <begin position="161"/>
        <end position="199"/>
    </location>
</feature>
<dbReference type="PANTHER" id="PTHR23347">
    <property type="entry name" value="COLORECTAL MUTANT CANCER PROTEIN MCC PROTEIN -RELATED"/>
    <property type="match status" value="1"/>
</dbReference>
<evidence type="ECO:0000313" key="4">
    <source>
        <dbReference type="Proteomes" id="UP000243686"/>
    </source>
</evidence>
<organism evidence="3 4">
    <name type="scientific">Opisthorchis viverrini</name>
    <name type="common">Southeast Asian liver fluke</name>
    <dbReference type="NCBI Taxonomy" id="6198"/>
    <lineage>
        <taxon>Eukaryota</taxon>
        <taxon>Metazoa</taxon>
        <taxon>Spiralia</taxon>
        <taxon>Lophotrochozoa</taxon>
        <taxon>Platyhelminthes</taxon>
        <taxon>Trematoda</taxon>
        <taxon>Digenea</taxon>
        <taxon>Opisthorchiida</taxon>
        <taxon>Opisthorchiata</taxon>
        <taxon>Opisthorchiidae</taxon>
        <taxon>Opisthorchis</taxon>
    </lineage>
</organism>
<gene>
    <name evidence="3" type="ORF">X801_02688</name>
</gene>
<dbReference type="Proteomes" id="UP000243686">
    <property type="component" value="Unassembled WGS sequence"/>
</dbReference>
<feature type="coiled-coil region" evidence="1">
    <location>
        <begin position="271"/>
        <end position="309"/>
    </location>
</feature>
<feature type="coiled-coil region" evidence="1">
    <location>
        <begin position="653"/>
        <end position="680"/>
    </location>
</feature>
<dbReference type="EMBL" id="KV892142">
    <property type="protein sequence ID" value="OON21416.1"/>
    <property type="molecule type" value="Genomic_DNA"/>
</dbReference>
<sequence length="1014" mass="112450">MCWQLSMGDRVEYITDTFGTGSDKKPSTLERVGLDDIVCHSGGASPRGGLPYETEPNLQVSEVCKRGRADCCSEKISIAQSKLPIVIPETPPKNNTKDPCRKHSAAAPLSQGHFGSSPSENSLGYSGAEYDSGAQDLSEEPRSLHLLLRSEHPDLYHMFFPAPPQSGSVPTSHLTSPAHQDVHESKKQNPNPMSSEGYHSEPAAVNWTQATSETSSTTEASTYSPDLVRRLFECANVVHMQHTGRLRSELLDLTHRLQGLQASRDFGLREIQRVKRERDQIRNQLANQAARYEDRLTELHSVIAELRRRLQHVGVNLIREVDEFQEEDEVEEVASTERQVFNFTQIKKAPDFEITSQTPTHLPVRDSSADGEDASSDGSTDGDTSIGAVDGDHLDSGDISKSLLQNTVDSLHLSPTSLPHDQCCRSSKSISHLEIAVSMENRNTVGYTEYIHYTSLDVIHCIFGSFFPSYCVHLEVHSDSPILLCTAKCKLYDGFVRCKCQVTEPDPMDRPFSDLVMVVLSYTDTIFRCVSVSLQSTNLHLFTNANNTNRDNASDFGNTHIQWNGDISLVKVTGRYIGPVMCPRISPSMLNFCLQFRKVVCYSMRISFIRQAQWFILLSPNAVSTGKNRTPNDDEIQPTAVGFLFQHRRLLVAVEYEASLARLRAQLACVTEERDILAQRLNLSADSSSAVQVEPTATEECQNLATSEYPPPSLPTDSSSRKLSTSSGRPVMGLSRHLQTKQLQICDPIPFVSDTGSKNTPGVDLRHVDPRSLLTEQSGQLKRDSDPHHCLYQSPLALFDLFDKVVLIYVILVRTWSGSKVRSKFSLHALKDPPVENESGCFKEVATVDNIYDLPEPEWVTQSLRHFGENFSGVTDVTGAKQSANSEFTPPATAAAEQSETFDQLWLEAEDSVLRGPLSPRALLQFLSSLSKLTPYPRLADVANCAQLTWSRLLATMSCLQSDCLVLQANLAEVKATADRIQCQMNQIDANWSATLRCAHLADACLEVADCLNQ</sequence>
<evidence type="ECO:0000313" key="3">
    <source>
        <dbReference type="EMBL" id="OON21416.1"/>
    </source>
</evidence>
<keyword evidence="1" id="KW-0175">Coiled coil</keyword>
<protein>
    <submittedName>
        <fullName evidence="3">Uncharacterized protein</fullName>
    </submittedName>
</protein>
<dbReference type="AlphaFoldDB" id="A0A1S8X417"/>
<keyword evidence="4" id="KW-1185">Reference proteome</keyword>
<feature type="compositionally biased region" description="Polar residues" evidence="2">
    <location>
        <begin position="165"/>
        <end position="178"/>
    </location>
</feature>
<reference evidence="3 4" key="1">
    <citation type="submission" date="2015-03" db="EMBL/GenBank/DDBJ databases">
        <title>Draft genome of the nematode, Opisthorchis viverrini.</title>
        <authorList>
            <person name="Mitreva M."/>
        </authorList>
    </citation>
    <scope>NUCLEOTIDE SEQUENCE [LARGE SCALE GENOMIC DNA]</scope>
    <source>
        <strain evidence="3">Khon Kaen</strain>
    </source>
</reference>
<dbReference type="InterPro" id="IPR040171">
    <property type="entry name" value="USBP1-like"/>
</dbReference>
<feature type="non-terminal residue" evidence="3">
    <location>
        <position position="1014"/>
    </location>
</feature>
<dbReference type="PANTHER" id="PTHR23347:SF6">
    <property type="entry name" value="FI17904P1"/>
    <property type="match status" value="1"/>
</dbReference>
<feature type="region of interest" description="Disordered" evidence="2">
    <location>
        <begin position="352"/>
        <end position="391"/>
    </location>
</feature>
<proteinExistence type="predicted"/>
<feature type="region of interest" description="Disordered" evidence="2">
    <location>
        <begin position="688"/>
        <end position="731"/>
    </location>
</feature>
<evidence type="ECO:0000256" key="2">
    <source>
        <dbReference type="SAM" id="MobiDB-lite"/>
    </source>
</evidence>
<feature type="compositionally biased region" description="Polar residues" evidence="2">
    <location>
        <begin position="113"/>
        <end position="124"/>
    </location>
</feature>
<accession>A0A1S8X417</accession>
<feature type="region of interest" description="Disordered" evidence="2">
    <location>
        <begin position="85"/>
        <end position="138"/>
    </location>
</feature>